<dbReference type="InterPro" id="IPR009003">
    <property type="entry name" value="Peptidase_S1_PA"/>
</dbReference>
<protein>
    <recommendedName>
        <fullName evidence="2">Peptidase S1 domain-containing protein</fullName>
    </recommendedName>
</protein>
<feature type="non-terminal residue" evidence="1">
    <location>
        <position position="1"/>
    </location>
</feature>
<evidence type="ECO:0008006" key="2">
    <source>
        <dbReference type="Google" id="ProtNLM"/>
    </source>
</evidence>
<accession>A0A0B6Z0K0</accession>
<proteinExistence type="predicted"/>
<dbReference type="SUPFAM" id="SSF50494">
    <property type="entry name" value="Trypsin-like serine proteases"/>
    <property type="match status" value="1"/>
</dbReference>
<dbReference type="EMBL" id="HACG01015047">
    <property type="protein sequence ID" value="CEK61912.1"/>
    <property type="molecule type" value="Transcribed_RNA"/>
</dbReference>
<evidence type="ECO:0000313" key="1">
    <source>
        <dbReference type="EMBL" id="CEK61912.1"/>
    </source>
</evidence>
<dbReference type="AlphaFoldDB" id="A0A0B6Z0K0"/>
<reference evidence="1" key="1">
    <citation type="submission" date="2014-12" db="EMBL/GenBank/DDBJ databases">
        <title>Insight into the proteome of Arion vulgaris.</title>
        <authorList>
            <person name="Aradska J."/>
            <person name="Bulat T."/>
            <person name="Smidak R."/>
            <person name="Sarate P."/>
            <person name="Gangsoo J."/>
            <person name="Sialana F."/>
            <person name="Bilban M."/>
            <person name="Lubec G."/>
        </authorList>
    </citation>
    <scope>NUCLEOTIDE SEQUENCE</scope>
    <source>
        <tissue evidence="1">Skin</tissue>
    </source>
</reference>
<gene>
    <name evidence="1" type="primary">ORF43637</name>
</gene>
<sequence length="264" mass="29637">VNMYTADKDNKVDIGCECKDCQSSPAPKTQFAHVGIYTAAHVVYDNLEGAYTTCHLFYDKASVPDACSDTVTITGMSHVESNIVHDRCEMTYITHDLDLAHRLDQMVRLWKHLIMSIADKYYPLKSEQQKEENSQSETKHTLAIIVSHPHGCSKQVSVGNYIDKGDRQVGLTQYIYDTPTCPGSSGAPVFVLSRDCWDMYDSHVHSGCCVEMHKPLNFSSNGLLINGQDMVKKQQTETKHEMESQTVGQCSYIEMNSKLVCSHE</sequence>
<name>A0A0B6Z0K0_9EUPU</name>
<organism evidence="1">
    <name type="scientific">Arion vulgaris</name>
    <dbReference type="NCBI Taxonomy" id="1028688"/>
    <lineage>
        <taxon>Eukaryota</taxon>
        <taxon>Metazoa</taxon>
        <taxon>Spiralia</taxon>
        <taxon>Lophotrochozoa</taxon>
        <taxon>Mollusca</taxon>
        <taxon>Gastropoda</taxon>
        <taxon>Heterobranchia</taxon>
        <taxon>Euthyneura</taxon>
        <taxon>Panpulmonata</taxon>
        <taxon>Eupulmonata</taxon>
        <taxon>Stylommatophora</taxon>
        <taxon>Helicina</taxon>
        <taxon>Arionoidea</taxon>
        <taxon>Arionidae</taxon>
        <taxon>Arion</taxon>
    </lineage>
</organism>